<evidence type="ECO:0000313" key="3">
    <source>
        <dbReference type="EMBL" id="ORY85398.1"/>
    </source>
</evidence>
<dbReference type="EMBL" id="MCGR01000016">
    <property type="protein sequence ID" value="ORY85398.1"/>
    <property type="molecule type" value="Genomic_DNA"/>
</dbReference>
<accession>A0A1Y2FN63</accession>
<dbReference type="STRING" id="106004.A0A1Y2FN63"/>
<feature type="domain" description="AD" evidence="2">
    <location>
        <begin position="173"/>
        <end position="268"/>
    </location>
</feature>
<feature type="compositionally biased region" description="Polar residues" evidence="1">
    <location>
        <begin position="1"/>
        <end position="13"/>
    </location>
</feature>
<evidence type="ECO:0000313" key="4">
    <source>
        <dbReference type="Proteomes" id="UP000193467"/>
    </source>
</evidence>
<protein>
    <submittedName>
        <fullName evidence="3">Anticodon-binding domain-domain-containing protein</fullName>
    </submittedName>
</protein>
<reference evidence="3 4" key="1">
    <citation type="submission" date="2016-07" db="EMBL/GenBank/DDBJ databases">
        <title>Pervasive Adenine N6-methylation of Active Genes in Fungi.</title>
        <authorList>
            <consortium name="DOE Joint Genome Institute"/>
            <person name="Mondo S.J."/>
            <person name="Dannebaum R.O."/>
            <person name="Kuo R.C."/>
            <person name="Labutti K."/>
            <person name="Haridas S."/>
            <person name="Kuo A."/>
            <person name="Salamov A."/>
            <person name="Ahrendt S.R."/>
            <person name="Lipzen A."/>
            <person name="Sullivan W."/>
            <person name="Andreopoulos W.B."/>
            <person name="Clum A."/>
            <person name="Lindquist E."/>
            <person name="Daum C."/>
            <person name="Ramamoorthy G.K."/>
            <person name="Gryganskyi A."/>
            <person name="Culley D."/>
            <person name="Magnuson J.K."/>
            <person name="James T.Y."/>
            <person name="O'Malley M.A."/>
            <person name="Stajich J.E."/>
            <person name="Spatafora J.W."/>
            <person name="Visel A."/>
            <person name="Grigoriev I.V."/>
        </authorList>
    </citation>
    <scope>NUCLEOTIDE SEQUENCE [LARGE SCALE GENOMIC DNA]</scope>
    <source>
        <strain evidence="3 4">62-1032</strain>
    </source>
</reference>
<dbReference type="InterPro" id="IPR039683">
    <property type="entry name" value="Lsm12-like"/>
</dbReference>
<dbReference type="AlphaFoldDB" id="A0A1Y2FN63"/>
<feature type="region of interest" description="Disordered" evidence="1">
    <location>
        <begin position="122"/>
        <end position="142"/>
    </location>
</feature>
<dbReference type="OrthoDB" id="1057137at2759"/>
<organism evidence="3 4">
    <name type="scientific">Leucosporidium creatinivorum</name>
    <dbReference type="NCBI Taxonomy" id="106004"/>
    <lineage>
        <taxon>Eukaryota</taxon>
        <taxon>Fungi</taxon>
        <taxon>Dikarya</taxon>
        <taxon>Basidiomycota</taxon>
        <taxon>Pucciniomycotina</taxon>
        <taxon>Microbotryomycetes</taxon>
        <taxon>Leucosporidiales</taxon>
        <taxon>Leucosporidium</taxon>
    </lineage>
</organism>
<comment type="caution">
    <text evidence="3">The sequence shown here is derived from an EMBL/GenBank/DDBJ whole genome shotgun (WGS) entry which is preliminary data.</text>
</comment>
<dbReference type="SMART" id="SM00995">
    <property type="entry name" value="AD"/>
    <property type="match status" value="1"/>
</dbReference>
<proteinExistence type="predicted"/>
<feature type="region of interest" description="Disordered" evidence="1">
    <location>
        <begin position="1"/>
        <end position="68"/>
    </location>
</feature>
<dbReference type="Proteomes" id="UP000193467">
    <property type="component" value="Unassembled WGS sequence"/>
</dbReference>
<evidence type="ECO:0000259" key="2">
    <source>
        <dbReference type="PROSITE" id="PS52001"/>
    </source>
</evidence>
<dbReference type="PROSITE" id="PS52001">
    <property type="entry name" value="AD"/>
    <property type="match status" value="1"/>
</dbReference>
<keyword evidence="4" id="KW-1185">Reference proteome</keyword>
<dbReference type="PANTHER" id="PTHR13542">
    <property type="entry name" value="LSM12 HOMOLOG"/>
    <property type="match status" value="1"/>
</dbReference>
<gene>
    <name evidence="3" type="ORF">BCR35DRAFT_302880</name>
</gene>
<dbReference type="InterPro" id="IPR019181">
    <property type="entry name" value="LSM12_ABD"/>
</dbReference>
<dbReference type="InterPro" id="IPR047574">
    <property type="entry name" value="AD"/>
</dbReference>
<dbReference type="Pfam" id="PF09793">
    <property type="entry name" value="AD"/>
    <property type="match status" value="1"/>
</dbReference>
<name>A0A1Y2FN63_9BASI</name>
<evidence type="ECO:0000256" key="1">
    <source>
        <dbReference type="SAM" id="MobiDB-lite"/>
    </source>
</evidence>
<dbReference type="InParanoid" id="A0A1Y2FN63"/>
<feature type="compositionally biased region" description="Low complexity" evidence="1">
    <location>
        <begin position="49"/>
        <end position="68"/>
    </location>
</feature>
<sequence>MSTKPSTPSGSRKASSSTPAAGGGGSKNSRRGSATASPKPGGGAGMSQTSANAVATPTPPAAAASTTTTGEALPDLTTLLNLPLRVVIAASGELPQREVEGTLWTYDPLTSFVVLTTPSASASSAASSQPQTAQNPPSQKRSYHLIKSTQIKAVTILSLTPDTSLPAPSSLLRAINPAEVSARVEKAVLEDQKARARVGQGVSDEAQALFDALGRTLPVRWAGKNIVVMDEVMIAEPYGVGDVKGGKGAGGYVERVKKVLEGERQRRAARQIGFP</sequence>
<feature type="compositionally biased region" description="Low complexity" evidence="1">
    <location>
        <begin position="122"/>
        <end position="139"/>
    </location>
</feature>